<comment type="caution">
    <text evidence="7">The sequence shown here is derived from an EMBL/GenBank/DDBJ whole genome shotgun (WGS) entry which is preliminary data.</text>
</comment>
<evidence type="ECO:0000256" key="5">
    <source>
        <dbReference type="ARBA" id="ARBA00023136"/>
    </source>
</evidence>
<evidence type="ECO:0000256" key="3">
    <source>
        <dbReference type="ARBA" id="ARBA00022692"/>
    </source>
</evidence>
<keyword evidence="4 6" id="KW-1133">Transmembrane helix</keyword>
<dbReference type="InterPro" id="IPR045584">
    <property type="entry name" value="Pilin-like"/>
</dbReference>
<organism evidence="7 8">
    <name type="scientific">Candidatus Nomurabacteria bacterium CG22_combo_CG10-13_8_21_14_all_32_8</name>
    <dbReference type="NCBI Taxonomy" id="1974732"/>
    <lineage>
        <taxon>Bacteria</taxon>
        <taxon>Candidatus Nomuraibacteriota</taxon>
    </lineage>
</organism>
<dbReference type="PRINTS" id="PR00885">
    <property type="entry name" value="BCTERIALGSPH"/>
</dbReference>
<keyword evidence="3 6" id="KW-0812">Transmembrane</keyword>
<accession>A0A2H0CGQ1</accession>
<dbReference type="Gene3D" id="3.30.700.10">
    <property type="entry name" value="Glycoprotein, Type 4 Pilin"/>
    <property type="match status" value="1"/>
</dbReference>
<dbReference type="EMBL" id="PCTI01000029">
    <property type="protein sequence ID" value="PIP68971.1"/>
    <property type="molecule type" value="Genomic_DNA"/>
</dbReference>
<name>A0A2H0CGQ1_9BACT</name>
<proteinExistence type="predicted"/>
<reference evidence="7 8" key="1">
    <citation type="submission" date="2017-09" db="EMBL/GenBank/DDBJ databases">
        <title>Depth-based differentiation of microbial function through sediment-hosted aquifers and enrichment of novel symbionts in the deep terrestrial subsurface.</title>
        <authorList>
            <person name="Probst A.J."/>
            <person name="Ladd B."/>
            <person name="Jarett J.K."/>
            <person name="Geller-Mcgrath D.E."/>
            <person name="Sieber C.M."/>
            <person name="Emerson J.B."/>
            <person name="Anantharaman K."/>
            <person name="Thomas B.C."/>
            <person name="Malmstrom R."/>
            <person name="Stieglmeier M."/>
            <person name="Klingl A."/>
            <person name="Woyke T."/>
            <person name="Ryan C.M."/>
            <person name="Banfield J.F."/>
        </authorList>
    </citation>
    <scope>NUCLEOTIDE SEQUENCE [LARGE SCALE GENOMIC DNA]</scope>
    <source>
        <strain evidence="7">CG22_combo_CG10-13_8_21_14_all_32_8</strain>
    </source>
</reference>
<keyword evidence="5 6" id="KW-0472">Membrane</keyword>
<dbReference type="SUPFAM" id="SSF54523">
    <property type="entry name" value="Pili subunits"/>
    <property type="match status" value="1"/>
</dbReference>
<dbReference type="PROSITE" id="PS00409">
    <property type="entry name" value="PROKAR_NTER_METHYL"/>
    <property type="match status" value="1"/>
</dbReference>
<protein>
    <recommendedName>
        <fullName evidence="9">Type II secretion system protein GspG C-terminal domain-containing protein</fullName>
    </recommendedName>
</protein>
<comment type="subcellular location">
    <subcellularLocation>
        <location evidence="1">Membrane</location>
        <topology evidence="1">Single-pass membrane protein</topology>
    </subcellularLocation>
</comment>
<dbReference type="InterPro" id="IPR012902">
    <property type="entry name" value="N_methyl_site"/>
</dbReference>
<sequence length="171" mass="19338">MILSKKKGFTLIELLVVVAIIGILASIVLISLNNARSKARNAKRNSDIEQIIIVLNLDFDNRPIPNRQWYCISQTCSGGFKNQPRHSQIDAYLKQYIPNIIDPEDNKRGYGGYVYAKTGPWPSSPYDGTFFEYGVYLNYILEPTTLTSISCGKGKIFKVTSNYIQCLFKVD</sequence>
<keyword evidence="2" id="KW-0488">Methylation</keyword>
<evidence type="ECO:0000256" key="4">
    <source>
        <dbReference type="ARBA" id="ARBA00022989"/>
    </source>
</evidence>
<feature type="transmembrane region" description="Helical" evidence="6">
    <location>
        <begin position="12"/>
        <end position="32"/>
    </location>
</feature>
<dbReference type="GO" id="GO:0015627">
    <property type="term" value="C:type II protein secretion system complex"/>
    <property type="evidence" value="ECO:0007669"/>
    <property type="project" value="InterPro"/>
</dbReference>
<dbReference type="AlphaFoldDB" id="A0A2H0CGQ1"/>
<dbReference type="GO" id="GO:0016020">
    <property type="term" value="C:membrane"/>
    <property type="evidence" value="ECO:0007669"/>
    <property type="project" value="UniProtKB-SubCell"/>
</dbReference>
<evidence type="ECO:0000313" key="7">
    <source>
        <dbReference type="EMBL" id="PIP68971.1"/>
    </source>
</evidence>
<evidence type="ECO:0000313" key="8">
    <source>
        <dbReference type="Proteomes" id="UP000229176"/>
    </source>
</evidence>
<dbReference type="PANTHER" id="PTHR30093">
    <property type="entry name" value="GENERAL SECRETION PATHWAY PROTEIN G"/>
    <property type="match status" value="1"/>
</dbReference>
<dbReference type="GO" id="GO:0015628">
    <property type="term" value="P:protein secretion by the type II secretion system"/>
    <property type="evidence" value="ECO:0007669"/>
    <property type="project" value="InterPro"/>
</dbReference>
<gene>
    <name evidence="7" type="ORF">COW91_01935</name>
</gene>
<evidence type="ECO:0000256" key="2">
    <source>
        <dbReference type="ARBA" id="ARBA00022481"/>
    </source>
</evidence>
<dbReference type="InterPro" id="IPR002416">
    <property type="entry name" value="T2SS_protein-GspH"/>
</dbReference>
<dbReference type="Proteomes" id="UP000229176">
    <property type="component" value="Unassembled WGS sequence"/>
</dbReference>
<dbReference type="NCBIfam" id="TIGR02532">
    <property type="entry name" value="IV_pilin_GFxxxE"/>
    <property type="match status" value="1"/>
</dbReference>
<dbReference type="Pfam" id="PF07963">
    <property type="entry name" value="N_methyl"/>
    <property type="match status" value="1"/>
</dbReference>
<evidence type="ECO:0000256" key="6">
    <source>
        <dbReference type="SAM" id="Phobius"/>
    </source>
</evidence>
<evidence type="ECO:0008006" key="9">
    <source>
        <dbReference type="Google" id="ProtNLM"/>
    </source>
</evidence>
<evidence type="ECO:0000256" key="1">
    <source>
        <dbReference type="ARBA" id="ARBA00004167"/>
    </source>
</evidence>